<evidence type="ECO:0008006" key="3">
    <source>
        <dbReference type="Google" id="ProtNLM"/>
    </source>
</evidence>
<dbReference type="Proteomes" id="UP001432027">
    <property type="component" value="Unassembled WGS sequence"/>
</dbReference>
<accession>A0AAV5T824</accession>
<keyword evidence="2" id="KW-1185">Reference proteome</keyword>
<protein>
    <recommendedName>
        <fullName evidence="3">Death domain-containing protein</fullName>
    </recommendedName>
</protein>
<comment type="caution">
    <text evidence="1">The sequence shown here is derived from an EMBL/GenBank/DDBJ whole genome shotgun (WGS) entry which is preliminary data.</text>
</comment>
<dbReference type="AlphaFoldDB" id="A0AAV5T824"/>
<name>A0AAV5T824_9BILA</name>
<reference evidence="1" key="1">
    <citation type="submission" date="2023-10" db="EMBL/GenBank/DDBJ databases">
        <title>Genome assembly of Pristionchus species.</title>
        <authorList>
            <person name="Yoshida K."/>
            <person name="Sommer R.J."/>
        </authorList>
    </citation>
    <scope>NUCLEOTIDE SEQUENCE</scope>
    <source>
        <strain evidence="1">RS0144</strain>
    </source>
</reference>
<evidence type="ECO:0000313" key="2">
    <source>
        <dbReference type="Proteomes" id="UP001432027"/>
    </source>
</evidence>
<evidence type="ECO:0000313" key="1">
    <source>
        <dbReference type="EMBL" id="GMS87831.1"/>
    </source>
</evidence>
<dbReference type="EMBL" id="BTSX01000003">
    <property type="protein sequence ID" value="GMS87831.1"/>
    <property type="molecule type" value="Genomic_DNA"/>
</dbReference>
<sequence>MDTPPASPSTLHAEEDAHRRLILAELDDSFSRWKQQAAAMERDVSRRIERENTERQSGLDRLAQVWLSRHGSQ</sequence>
<gene>
    <name evidence="1" type="ORF">PENTCL1PPCAC_10006</name>
</gene>
<proteinExistence type="predicted"/>
<organism evidence="1 2">
    <name type="scientific">Pristionchus entomophagus</name>
    <dbReference type="NCBI Taxonomy" id="358040"/>
    <lineage>
        <taxon>Eukaryota</taxon>
        <taxon>Metazoa</taxon>
        <taxon>Ecdysozoa</taxon>
        <taxon>Nematoda</taxon>
        <taxon>Chromadorea</taxon>
        <taxon>Rhabditida</taxon>
        <taxon>Rhabditina</taxon>
        <taxon>Diplogasteromorpha</taxon>
        <taxon>Diplogasteroidea</taxon>
        <taxon>Neodiplogasteridae</taxon>
        <taxon>Pristionchus</taxon>
    </lineage>
</organism>